<accession>A0A4Y2P8S6</accession>
<reference evidence="1 2" key="1">
    <citation type="journal article" date="2019" name="Sci. Rep.">
        <title>Orb-weaving spider Araneus ventricosus genome elucidates the spidroin gene catalogue.</title>
        <authorList>
            <person name="Kono N."/>
            <person name="Nakamura H."/>
            <person name="Ohtoshi R."/>
            <person name="Moran D.A.P."/>
            <person name="Shinohara A."/>
            <person name="Yoshida Y."/>
            <person name="Fujiwara M."/>
            <person name="Mori M."/>
            <person name="Tomita M."/>
            <person name="Arakawa K."/>
        </authorList>
    </citation>
    <scope>NUCLEOTIDE SEQUENCE [LARGE SCALE GENOMIC DNA]</scope>
</reference>
<gene>
    <name evidence="1" type="ORF">AVEN_149415_1</name>
</gene>
<dbReference type="AlphaFoldDB" id="A0A4Y2P8S6"/>
<sequence>MANVQQKARLWFHESKSTITVQGIIRLEYRNCQSL</sequence>
<organism evidence="1 2">
    <name type="scientific">Araneus ventricosus</name>
    <name type="common">Orbweaver spider</name>
    <name type="synonym">Epeira ventricosa</name>
    <dbReference type="NCBI Taxonomy" id="182803"/>
    <lineage>
        <taxon>Eukaryota</taxon>
        <taxon>Metazoa</taxon>
        <taxon>Ecdysozoa</taxon>
        <taxon>Arthropoda</taxon>
        <taxon>Chelicerata</taxon>
        <taxon>Arachnida</taxon>
        <taxon>Araneae</taxon>
        <taxon>Araneomorphae</taxon>
        <taxon>Entelegynae</taxon>
        <taxon>Araneoidea</taxon>
        <taxon>Araneidae</taxon>
        <taxon>Araneus</taxon>
    </lineage>
</organism>
<keyword evidence="2" id="KW-1185">Reference proteome</keyword>
<dbReference type="OrthoDB" id="6460236at2759"/>
<protein>
    <submittedName>
        <fullName evidence="1">Uncharacterized protein</fullName>
    </submittedName>
</protein>
<feature type="non-terminal residue" evidence="1">
    <location>
        <position position="35"/>
    </location>
</feature>
<evidence type="ECO:0000313" key="1">
    <source>
        <dbReference type="EMBL" id="GBN47449.1"/>
    </source>
</evidence>
<dbReference type="EMBL" id="BGPR01010683">
    <property type="protein sequence ID" value="GBN47449.1"/>
    <property type="molecule type" value="Genomic_DNA"/>
</dbReference>
<name>A0A4Y2P8S6_ARAVE</name>
<proteinExistence type="predicted"/>
<comment type="caution">
    <text evidence="1">The sequence shown here is derived from an EMBL/GenBank/DDBJ whole genome shotgun (WGS) entry which is preliminary data.</text>
</comment>
<evidence type="ECO:0000313" key="2">
    <source>
        <dbReference type="Proteomes" id="UP000499080"/>
    </source>
</evidence>
<dbReference type="Proteomes" id="UP000499080">
    <property type="component" value="Unassembled WGS sequence"/>
</dbReference>